<organism evidence="2 3">
    <name type="scientific">Candidatus Methanoplasma termitum</name>
    <dbReference type="NCBI Taxonomy" id="1577791"/>
    <lineage>
        <taxon>Archaea</taxon>
        <taxon>Methanobacteriati</taxon>
        <taxon>Thermoplasmatota</taxon>
        <taxon>Thermoplasmata</taxon>
        <taxon>Methanomassiliicoccales</taxon>
        <taxon>Methanomassiliicoccaceae</taxon>
        <taxon>Candidatus Methanoplasma</taxon>
    </lineage>
</organism>
<dbReference type="HOGENOM" id="CLU_009600_7_6_2"/>
<protein>
    <submittedName>
        <fullName evidence="2">Amidase</fullName>
        <ecNumber evidence="2">3.5.1.4</ecNumber>
    </submittedName>
</protein>
<name>A0A0A7LAD0_9ARCH</name>
<dbReference type="AlphaFoldDB" id="A0A0A7LAD0"/>
<evidence type="ECO:0000313" key="2">
    <source>
        <dbReference type="EMBL" id="AIZ55978.1"/>
    </source>
</evidence>
<dbReference type="SUPFAM" id="SSF75304">
    <property type="entry name" value="Amidase signature (AS) enzymes"/>
    <property type="match status" value="1"/>
</dbReference>
<accession>A0A0A7LAD0</accession>
<feature type="domain" description="Amidase" evidence="1">
    <location>
        <begin position="35"/>
        <end position="421"/>
    </location>
</feature>
<dbReference type="GO" id="GO:0004040">
    <property type="term" value="F:amidase activity"/>
    <property type="evidence" value="ECO:0007669"/>
    <property type="project" value="UniProtKB-EC"/>
</dbReference>
<keyword evidence="2" id="KW-0378">Hydrolase</keyword>
<dbReference type="RefSeq" id="WP_048111224.1">
    <property type="nucleotide sequence ID" value="NZ_CP010070.1"/>
</dbReference>
<proteinExistence type="predicted"/>
<dbReference type="InterPro" id="IPR000120">
    <property type="entry name" value="Amidase"/>
</dbReference>
<dbReference type="STRING" id="1577791.Mpt1_c00730"/>
<dbReference type="GeneID" id="24817748"/>
<dbReference type="Pfam" id="PF01425">
    <property type="entry name" value="Amidase"/>
    <property type="match status" value="1"/>
</dbReference>
<dbReference type="InterPro" id="IPR036928">
    <property type="entry name" value="AS_sf"/>
</dbReference>
<dbReference type="Gene3D" id="3.90.1300.10">
    <property type="entry name" value="Amidase signature (AS) domain"/>
    <property type="match status" value="1"/>
</dbReference>
<evidence type="ECO:0000313" key="3">
    <source>
        <dbReference type="Proteomes" id="UP000030787"/>
    </source>
</evidence>
<dbReference type="KEGG" id="mear:Mpt1_c00730"/>
<dbReference type="OrthoDB" id="7931at2157"/>
<dbReference type="EMBL" id="CP010070">
    <property type="protein sequence ID" value="AIZ55978.1"/>
    <property type="molecule type" value="Genomic_DNA"/>
</dbReference>
<dbReference type="InterPro" id="IPR023631">
    <property type="entry name" value="Amidase_dom"/>
</dbReference>
<sequence length="440" mass="48315">MKDLLAKLSKLNDKYSMFTTITADKDAGDSKFLFSAKDGLTSKDMETKCGSRILEGYRPVFDATAIAKMREAGGKLIGKTNMDEFGFGSFSTNSPFGVPKNPYDLERSCGGSSGGAACAASVIEYHVALGVSTGGSVCCPASFCGVYGLVPTYGRVSRYGVIDNGNSLDKVGLLSSCPFQIAKFLPIISGKDPKDPTSCCQPELEIKGKKIKSVAVPENALDGLSKDVRSGFNASLDTLRGMGIDVEMITMPSLKYAIPAYYIIETSEASTNLASYVGMRYGRQDGDLSLKFDDYFNYFRTEYFGDETKRRIILGTYARMAGLRDRYYSKSLRVRLHIISSYKEILKEHDAVLTPTMPFVSPRFDEISNMSPVESYSADRLTVPPNLTGMPHMSVPCGYDGNGMPMGMQIVTDHWQEDRLLTFAKEWGAVFDVRRPEVPL</sequence>
<dbReference type="EC" id="3.5.1.4" evidence="2"/>
<dbReference type="PANTHER" id="PTHR11895">
    <property type="entry name" value="TRANSAMIDASE"/>
    <property type="match status" value="1"/>
</dbReference>
<dbReference type="PANTHER" id="PTHR11895:SF7">
    <property type="entry name" value="GLUTAMYL-TRNA(GLN) AMIDOTRANSFERASE SUBUNIT A, MITOCHONDRIAL"/>
    <property type="match status" value="1"/>
</dbReference>
<dbReference type="Proteomes" id="UP000030787">
    <property type="component" value="Chromosome"/>
</dbReference>
<gene>
    <name evidence="2" type="ORF">Mpt1_c00730</name>
</gene>
<evidence type="ECO:0000259" key="1">
    <source>
        <dbReference type="Pfam" id="PF01425"/>
    </source>
</evidence>
<reference evidence="2 3" key="1">
    <citation type="journal article" date="2014" name="Appl. Environ. Microbiol.">
        <title>Comparative Genome Analysis of 'Candidatus Methanoplasma termitum' Indicates a New Mode of Energy Metabolism in the Seventh Order of Methanogens.</title>
        <authorList>
            <person name="Lang K."/>
            <person name="Schuldes J."/>
            <person name="Klingl A."/>
            <person name="Poehlein A."/>
            <person name="Daniel R."/>
            <person name="Brune A."/>
        </authorList>
    </citation>
    <scope>NUCLEOTIDE SEQUENCE [LARGE SCALE GENOMIC DNA]</scope>
    <source>
        <strain evidence="3">Mpt1</strain>
    </source>
</reference>
<keyword evidence="3" id="KW-1185">Reference proteome</keyword>